<dbReference type="PROSITE" id="PS50089">
    <property type="entry name" value="ZF_RING_2"/>
    <property type="match status" value="1"/>
</dbReference>
<dbReference type="OrthoDB" id="6270329at2759"/>
<dbReference type="AlphaFoldDB" id="A0A0C2WE98"/>
<sequence>MDYNHPVTDVPFSLTGIGYTQAAAGEPLQVISDPCDHDMTTSEEKMKQLEEERSSNRSIIEFLLNDLLEQAQRLEAQSRNYEQLHDFALQMLQMVRDIASECQCSICYECMIEPRMYPCGHVYCAQCCRSYTCPQCRTIARGPLPLPYALKAIAGRLKSENPSLGWNGDEPNLPDPSMAR</sequence>
<evidence type="ECO:0000259" key="2">
    <source>
        <dbReference type="PROSITE" id="PS50089"/>
    </source>
</evidence>
<dbReference type="Gene3D" id="3.30.40.10">
    <property type="entry name" value="Zinc/RING finger domain, C3HC4 (zinc finger)"/>
    <property type="match status" value="1"/>
</dbReference>
<evidence type="ECO:0000256" key="1">
    <source>
        <dbReference type="PROSITE-ProRule" id="PRU00175"/>
    </source>
</evidence>
<dbReference type="InterPro" id="IPR013083">
    <property type="entry name" value="Znf_RING/FYVE/PHD"/>
</dbReference>
<keyword evidence="1" id="KW-0862">Zinc</keyword>
<accession>A0A0C2WE98</accession>
<dbReference type="InterPro" id="IPR001841">
    <property type="entry name" value="Znf_RING"/>
</dbReference>
<evidence type="ECO:0000313" key="4">
    <source>
        <dbReference type="Proteomes" id="UP000054097"/>
    </source>
</evidence>
<name>A0A0C2WE98_SERVB</name>
<dbReference type="SUPFAM" id="SSF57850">
    <property type="entry name" value="RING/U-box"/>
    <property type="match status" value="1"/>
</dbReference>
<proteinExistence type="predicted"/>
<keyword evidence="4" id="KW-1185">Reference proteome</keyword>
<feature type="domain" description="RING-type" evidence="2">
    <location>
        <begin position="104"/>
        <end position="137"/>
    </location>
</feature>
<organism evidence="3 4">
    <name type="scientific">Serendipita vermifera MAFF 305830</name>
    <dbReference type="NCBI Taxonomy" id="933852"/>
    <lineage>
        <taxon>Eukaryota</taxon>
        <taxon>Fungi</taxon>
        <taxon>Dikarya</taxon>
        <taxon>Basidiomycota</taxon>
        <taxon>Agaricomycotina</taxon>
        <taxon>Agaricomycetes</taxon>
        <taxon>Sebacinales</taxon>
        <taxon>Serendipitaceae</taxon>
        <taxon>Serendipita</taxon>
    </lineage>
</organism>
<keyword evidence="1" id="KW-0479">Metal-binding</keyword>
<dbReference type="EMBL" id="KN824320">
    <property type="protein sequence ID" value="KIM24773.1"/>
    <property type="molecule type" value="Genomic_DNA"/>
</dbReference>
<evidence type="ECO:0000313" key="3">
    <source>
        <dbReference type="EMBL" id="KIM24773.1"/>
    </source>
</evidence>
<dbReference type="GO" id="GO:0008270">
    <property type="term" value="F:zinc ion binding"/>
    <property type="evidence" value="ECO:0007669"/>
    <property type="project" value="UniProtKB-KW"/>
</dbReference>
<gene>
    <name evidence="3" type="ORF">M408DRAFT_229043</name>
</gene>
<reference evidence="3 4" key="1">
    <citation type="submission" date="2014-04" db="EMBL/GenBank/DDBJ databases">
        <authorList>
            <consortium name="DOE Joint Genome Institute"/>
            <person name="Kuo A."/>
            <person name="Zuccaro A."/>
            <person name="Kohler A."/>
            <person name="Nagy L.G."/>
            <person name="Floudas D."/>
            <person name="Copeland A."/>
            <person name="Barry K.W."/>
            <person name="Cichocki N."/>
            <person name="Veneault-Fourrey C."/>
            <person name="LaButti K."/>
            <person name="Lindquist E.A."/>
            <person name="Lipzen A."/>
            <person name="Lundell T."/>
            <person name="Morin E."/>
            <person name="Murat C."/>
            <person name="Sun H."/>
            <person name="Tunlid A."/>
            <person name="Henrissat B."/>
            <person name="Grigoriev I.V."/>
            <person name="Hibbett D.S."/>
            <person name="Martin F."/>
            <person name="Nordberg H.P."/>
            <person name="Cantor M.N."/>
            <person name="Hua S.X."/>
        </authorList>
    </citation>
    <scope>NUCLEOTIDE SEQUENCE [LARGE SCALE GENOMIC DNA]</scope>
    <source>
        <strain evidence="3 4">MAFF 305830</strain>
    </source>
</reference>
<reference evidence="4" key="2">
    <citation type="submission" date="2015-01" db="EMBL/GenBank/DDBJ databases">
        <title>Evolutionary Origins and Diversification of the Mycorrhizal Mutualists.</title>
        <authorList>
            <consortium name="DOE Joint Genome Institute"/>
            <consortium name="Mycorrhizal Genomics Consortium"/>
            <person name="Kohler A."/>
            <person name="Kuo A."/>
            <person name="Nagy L.G."/>
            <person name="Floudas D."/>
            <person name="Copeland A."/>
            <person name="Barry K.W."/>
            <person name="Cichocki N."/>
            <person name="Veneault-Fourrey C."/>
            <person name="LaButti K."/>
            <person name="Lindquist E.A."/>
            <person name="Lipzen A."/>
            <person name="Lundell T."/>
            <person name="Morin E."/>
            <person name="Murat C."/>
            <person name="Riley R."/>
            <person name="Ohm R."/>
            <person name="Sun H."/>
            <person name="Tunlid A."/>
            <person name="Henrissat B."/>
            <person name="Grigoriev I.V."/>
            <person name="Hibbett D.S."/>
            <person name="Martin F."/>
        </authorList>
    </citation>
    <scope>NUCLEOTIDE SEQUENCE [LARGE SCALE GENOMIC DNA]</scope>
    <source>
        <strain evidence="4">MAFF 305830</strain>
    </source>
</reference>
<dbReference type="HOGENOM" id="CLU_1497120_0_0_1"/>
<keyword evidence="1" id="KW-0863">Zinc-finger</keyword>
<dbReference type="Proteomes" id="UP000054097">
    <property type="component" value="Unassembled WGS sequence"/>
</dbReference>
<dbReference type="SMART" id="SM00184">
    <property type="entry name" value="RING"/>
    <property type="match status" value="1"/>
</dbReference>
<protein>
    <recommendedName>
        <fullName evidence="2">RING-type domain-containing protein</fullName>
    </recommendedName>
</protein>